<proteinExistence type="predicted"/>
<accession>A0A397T0B7</accession>
<dbReference type="InterPro" id="IPR009071">
    <property type="entry name" value="HMG_box_dom"/>
</dbReference>
<dbReference type="PANTHER" id="PTHR10270">
    <property type="entry name" value="SOX TRANSCRIPTION FACTOR"/>
    <property type="match status" value="1"/>
</dbReference>
<dbReference type="GO" id="GO:0001228">
    <property type="term" value="F:DNA-binding transcription activator activity, RNA polymerase II-specific"/>
    <property type="evidence" value="ECO:0007669"/>
    <property type="project" value="TreeGrafter"/>
</dbReference>
<dbReference type="Pfam" id="PF00505">
    <property type="entry name" value="HMG_box"/>
    <property type="match status" value="1"/>
</dbReference>
<evidence type="ECO:0000256" key="4">
    <source>
        <dbReference type="PROSITE-ProRule" id="PRU00267"/>
    </source>
</evidence>
<keyword evidence="1" id="KW-0805">Transcription regulation</keyword>
<evidence type="ECO:0000259" key="6">
    <source>
        <dbReference type="PROSITE" id="PS50118"/>
    </source>
</evidence>
<feature type="non-terminal residue" evidence="7">
    <location>
        <position position="105"/>
    </location>
</feature>
<evidence type="ECO:0000256" key="1">
    <source>
        <dbReference type="ARBA" id="ARBA00023015"/>
    </source>
</evidence>
<dbReference type="OrthoDB" id="6247875at2759"/>
<dbReference type="FunFam" id="1.10.30.10:FF:000041">
    <property type="entry name" value="HMG box family protein"/>
    <property type="match status" value="1"/>
</dbReference>
<keyword evidence="8" id="KW-1185">Reference proteome</keyword>
<dbReference type="Proteomes" id="UP000265703">
    <property type="component" value="Unassembled WGS sequence"/>
</dbReference>
<gene>
    <name evidence="7" type="ORF">C1645_692810</name>
</gene>
<dbReference type="Gene3D" id="1.10.30.10">
    <property type="entry name" value="High mobility group box domain"/>
    <property type="match status" value="1"/>
</dbReference>
<keyword evidence="2 4" id="KW-0238">DNA-binding</keyword>
<dbReference type="AlphaFoldDB" id="A0A397T0B7"/>
<reference evidence="7 8" key="1">
    <citation type="submission" date="2018-06" db="EMBL/GenBank/DDBJ databases">
        <title>Comparative genomics reveals the genomic features of Rhizophagus irregularis, R. cerebriforme, R. diaphanum and Gigaspora rosea, and their symbiotic lifestyle signature.</title>
        <authorList>
            <person name="Morin E."/>
            <person name="San Clemente H."/>
            <person name="Chen E.C.H."/>
            <person name="De La Providencia I."/>
            <person name="Hainaut M."/>
            <person name="Kuo A."/>
            <person name="Kohler A."/>
            <person name="Murat C."/>
            <person name="Tang N."/>
            <person name="Roy S."/>
            <person name="Loubradou J."/>
            <person name="Henrissat B."/>
            <person name="Grigoriev I.V."/>
            <person name="Corradi N."/>
            <person name="Roux C."/>
            <person name="Martin F.M."/>
        </authorList>
    </citation>
    <scope>NUCLEOTIDE SEQUENCE [LARGE SCALE GENOMIC DNA]</scope>
    <source>
        <strain evidence="7 8">DAOM 227022</strain>
    </source>
</reference>
<evidence type="ECO:0000313" key="7">
    <source>
        <dbReference type="EMBL" id="RIA91292.1"/>
    </source>
</evidence>
<dbReference type="SUPFAM" id="SSF47095">
    <property type="entry name" value="HMG-box"/>
    <property type="match status" value="1"/>
</dbReference>
<protein>
    <submittedName>
        <fullName evidence="7">Mating type protein MAT-2</fullName>
    </submittedName>
</protein>
<evidence type="ECO:0000256" key="3">
    <source>
        <dbReference type="ARBA" id="ARBA00023163"/>
    </source>
</evidence>
<sequence length="105" mass="12506">MQPEKRPPRPPNAFILYRRAKQPAILAAHRNLTNAEISRYISNCWRNETDEERLAWERYADQKKLEHMQAYPNYVYRPNKNKGKNEKRRQARKSAVATFSSQDTT</sequence>
<evidence type="ECO:0000313" key="8">
    <source>
        <dbReference type="Proteomes" id="UP000265703"/>
    </source>
</evidence>
<dbReference type="GO" id="GO:0005634">
    <property type="term" value="C:nucleus"/>
    <property type="evidence" value="ECO:0007669"/>
    <property type="project" value="UniProtKB-UniRule"/>
</dbReference>
<feature type="domain" description="HMG box" evidence="6">
    <location>
        <begin position="7"/>
        <end position="75"/>
    </location>
</feature>
<dbReference type="SMART" id="SM00398">
    <property type="entry name" value="HMG"/>
    <property type="match status" value="1"/>
</dbReference>
<dbReference type="InterPro" id="IPR036910">
    <property type="entry name" value="HMG_box_dom_sf"/>
</dbReference>
<dbReference type="InterPro" id="IPR050140">
    <property type="entry name" value="SRY-related_HMG-box_TF-like"/>
</dbReference>
<name>A0A397T0B7_9GLOM</name>
<organism evidence="7 8">
    <name type="scientific">Glomus cerebriforme</name>
    <dbReference type="NCBI Taxonomy" id="658196"/>
    <lineage>
        <taxon>Eukaryota</taxon>
        <taxon>Fungi</taxon>
        <taxon>Fungi incertae sedis</taxon>
        <taxon>Mucoromycota</taxon>
        <taxon>Glomeromycotina</taxon>
        <taxon>Glomeromycetes</taxon>
        <taxon>Glomerales</taxon>
        <taxon>Glomeraceae</taxon>
        <taxon>Glomus</taxon>
    </lineage>
</organism>
<feature type="DNA-binding region" description="HMG box" evidence="4">
    <location>
        <begin position="7"/>
        <end position="75"/>
    </location>
</feature>
<dbReference type="PROSITE" id="PS50118">
    <property type="entry name" value="HMG_BOX_2"/>
    <property type="match status" value="1"/>
</dbReference>
<dbReference type="GO" id="GO:0000978">
    <property type="term" value="F:RNA polymerase II cis-regulatory region sequence-specific DNA binding"/>
    <property type="evidence" value="ECO:0007669"/>
    <property type="project" value="TreeGrafter"/>
</dbReference>
<dbReference type="PANTHER" id="PTHR10270:SF161">
    <property type="entry name" value="SEX-DETERMINING REGION Y PROTEIN"/>
    <property type="match status" value="1"/>
</dbReference>
<keyword evidence="3" id="KW-0804">Transcription</keyword>
<evidence type="ECO:0000256" key="2">
    <source>
        <dbReference type="ARBA" id="ARBA00023125"/>
    </source>
</evidence>
<dbReference type="EMBL" id="QKYT01000157">
    <property type="protein sequence ID" value="RIA91292.1"/>
    <property type="molecule type" value="Genomic_DNA"/>
</dbReference>
<evidence type="ECO:0000256" key="5">
    <source>
        <dbReference type="SAM" id="MobiDB-lite"/>
    </source>
</evidence>
<dbReference type="GO" id="GO:0030154">
    <property type="term" value="P:cell differentiation"/>
    <property type="evidence" value="ECO:0007669"/>
    <property type="project" value="TreeGrafter"/>
</dbReference>
<feature type="compositionally biased region" description="Basic residues" evidence="5">
    <location>
        <begin position="79"/>
        <end position="92"/>
    </location>
</feature>
<dbReference type="CDD" id="cd01389">
    <property type="entry name" value="HMG-box_ROX1-like"/>
    <property type="match status" value="1"/>
</dbReference>
<comment type="caution">
    <text evidence="7">The sequence shown here is derived from an EMBL/GenBank/DDBJ whole genome shotgun (WGS) entry which is preliminary data.</text>
</comment>
<keyword evidence="4" id="KW-0539">Nucleus</keyword>
<feature type="region of interest" description="Disordered" evidence="5">
    <location>
        <begin position="75"/>
        <end position="105"/>
    </location>
</feature>